<dbReference type="STRING" id="313628.LNTAR_12581"/>
<reference evidence="2 3" key="1">
    <citation type="journal article" date="2010" name="J. Bacteriol.">
        <title>Genome sequence of Lentisphaera araneosa HTCC2155T, the type species of the order Lentisphaerales in the phylum Lentisphaerae.</title>
        <authorList>
            <person name="Thrash J.C."/>
            <person name="Cho J.C."/>
            <person name="Vergin K.L."/>
            <person name="Morris R.M."/>
            <person name="Giovannoni S.J."/>
        </authorList>
    </citation>
    <scope>NUCLEOTIDE SEQUENCE [LARGE SCALE GENOMIC DNA]</scope>
    <source>
        <strain evidence="2 3">HTCC2155</strain>
    </source>
</reference>
<feature type="transmembrane region" description="Helical" evidence="1">
    <location>
        <begin position="204"/>
        <end position="225"/>
    </location>
</feature>
<feature type="transmembrane region" description="Helical" evidence="1">
    <location>
        <begin position="165"/>
        <end position="183"/>
    </location>
</feature>
<dbReference type="AlphaFoldDB" id="A6DJW7"/>
<keyword evidence="1" id="KW-1133">Transmembrane helix</keyword>
<keyword evidence="3" id="KW-1185">Reference proteome</keyword>
<dbReference type="InterPro" id="IPR011138">
    <property type="entry name" value="Cytochrome_b-558"/>
</dbReference>
<dbReference type="eggNOG" id="ENOG502Z7RU">
    <property type="taxonomic scope" value="Bacteria"/>
</dbReference>
<dbReference type="InterPro" id="IPR034804">
    <property type="entry name" value="SQR/QFR_C/D"/>
</dbReference>
<dbReference type="RefSeq" id="WP_007278183.1">
    <property type="nucleotide sequence ID" value="NZ_ABCK01000006.1"/>
</dbReference>
<protein>
    <submittedName>
        <fullName evidence="2">Putative cytochrome B subunit</fullName>
    </submittedName>
</protein>
<evidence type="ECO:0000313" key="2">
    <source>
        <dbReference type="EMBL" id="EDM28191.1"/>
    </source>
</evidence>
<comment type="caution">
    <text evidence="2">The sequence shown here is derived from an EMBL/GenBank/DDBJ whole genome shotgun (WGS) entry which is preliminary data.</text>
</comment>
<organism evidence="2 3">
    <name type="scientific">Lentisphaera araneosa HTCC2155</name>
    <dbReference type="NCBI Taxonomy" id="313628"/>
    <lineage>
        <taxon>Bacteria</taxon>
        <taxon>Pseudomonadati</taxon>
        <taxon>Lentisphaerota</taxon>
        <taxon>Lentisphaeria</taxon>
        <taxon>Lentisphaerales</taxon>
        <taxon>Lentisphaeraceae</taxon>
        <taxon>Lentisphaera</taxon>
    </lineage>
</organism>
<dbReference type="CDD" id="cd03498">
    <property type="entry name" value="SQR_TypeB_2_TM"/>
    <property type="match status" value="1"/>
</dbReference>
<evidence type="ECO:0000313" key="3">
    <source>
        <dbReference type="Proteomes" id="UP000004947"/>
    </source>
</evidence>
<name>A6DJW7_9BACT</name>
<proteinExistence type="predicted"/>
<feature type="transmembrane region" description="Helical" evidence="1">
    <location>
        <begin position="21"/>
        <end position="44"/>
    </location>
</feature>
<accession>A6DJW7</accession>
<dbReference type="Gene3D" id="1.20.1300.10">
    <property type="entry name" value="Fumarate reductase/succinate dehydrogenase, transmembrane subunit"/>
    <property type="match status" value="1"/>
</dbReference>
<dbReference type="OrthoDB" id="9802842at2"/>
<feature type="transmembrane region" description="Helical" evidence="1">
    <location>
        <begin position="112"/>
        <end position="131"/>
    </location>
</feature>
<feature type="transmembrane region" description="Helical" evidence="1">
    <location>
        <begin position="64"/>
        <end position="83"/>
    </location>
</feature>
<evidence type="ECO:0000256" key="1">
    <source>
        <dbReference type="SAM" id="Phobius"/>
    </source>
</evidence>
<dbReference type="GO" id="GO:0016020">
    <property type="term" value="C:membrane"/>
    <property type="evidence" value="ECO:0007669"/>
    <property type="project" value="InterPro"/>
</dbReference>
<dbReference type="EMBL" id="ABCK01000006">
    <property type="protein sequence ID" value="EDM28191.1"/>
    <property type="molecule type" value="Genomic_DNA"/>
</dbReference>
<gene>
    <name evidence="2" type="ORF">LNTAR_12581</name>
</gene>
<keyword evidence="1" id="KW-0472">Membrane</keyword>
<sequence length="241" mass="26526">MSKCKCRFISSTIGMKVLMAATGLLLTGFLVTHLAGNFLLLPSIGGPEAFNEYAYKLTSLGPVLWAAEFGLLALFVTHIFCAIRTKMISSAARGSDYVVRKTHGESNLSSRFMVHTGGIIFVFLIVHLVTFKFGTDYALEPTAAAPATRDLYRTVVELFGNKLYSAYYIVSMILLGFHLKHGFQSAFQTLGLNHPRYTPLVKKTSLALALIFAIGYLIFPIYFGFINPVDCSLTECCPGEH</sequence>
<dbReference type="NCBIfam" id="TIGR02046">
    <property type="entry name" value="sdhC_b558_fam"/>
    <property type="match status" value="1"/>
</dbReference>
<dbReference type="SUPFAM" id="SSF81343">
    <property type="entry name" value="Fumarate reductase respiratory complex transmembrane subunits"/>
    <property type="match status" value="1"/>
</dbReference>
<dbReference type="Proteomes" id="UP000004947">
    <property type="component" value="Unassembled WGS sequence"/>
</dbReference>
<keyword evidence="1" id="KW-0812">Transmembrane</keyword>